<name>A0A845F2K9_9BACL</name>
<keyword evidence="1" id="KW-0732">Signal</keyword>
<evidence type="ECO:0000313" key="3">
    <source>
        <dbReference type="Proteomes" id="UP000447833"/>
    </source>
</evidence>
<dbReference type="EMBL" id="WMEY01000005">
    <property type="protein sequence ID" value="MYL64897.1"/>
    <property type="molecule type" value="Genomic_DNA"/>
</dbReference>
<organism evidence="2 3">
    <name type="scientific">Guptibacillus hwajinpoensis</name>
    <dbReference type="NCBI Taxonomy" id="208199"/>
    <lineage>
        <taxon>Bacteria</taxon>
        <taxon>Bacillati</taxon>
        <taxon>Bacillota</taxon>
        <taxon>Bacilli</taxon>
        <taxon>Bacillales</taxon>
        <taxon>Guptibacillaceae</taxon>
        <taxon>Guptibacillus</taxon>
    </lineage>
</organism>
<comment type="caution">
    <text evidence="2">The sequence shown here is derived from an EMBL/GenBank/DDBJ whole genome shotgun (WGS) entry which is preliminary data.</text>
</comment>
<protein>
    <submittedName>
        <fullName evidence="2">Uncharacterized protein</fullName>
    </submittedName>
</protein>
<proteinExistence type="predicted"/>
<feature type="signal peptide" evidence="1">
    <location>
        <begin position="1"/>
        <end position="24"/>
    </location>
</feature>
<dbReference type="Proteomes" id="UP000447833">
    <property type="component" value="Unassembled WGS sequence"/>
</dbReference>
<sequence>MIRKKCYMIGLVFALLLFMNNAHSVQAEQETNLNEVTYLKSETKKDAALEKVFAKEFGLTKGTDSIRYYYNKLDLNNDQINETFVYLVGPMVCGTGGCSGLLLEEKDGGYTVKSRFSLVRTPVIIQNETTNGWKNIVMYVAGGGIEPGYHQLKFDGENYPSNPSVQPIVEEDKIIGIGIINDEIAEDTGIVF</sequence>
<dbReference type="AlphaFoldDB" id="A0A845F2K9"/>
<feature type="chain" id="PRO_5032483656" evidence="1">
    <location>
        <begin position="25"/>
        <end position="192"/>
    </location>
</feature>
<dbReference type="RefSeq" id="WP_160920297.1">
    <property type="nucleotide sequence ID" value="NZ_WMEY01000005.1"/>
</dbReference>
<accession>A0A845F2K9</accession>
<reference evidence="2 3" key="1">
    <citation type="submission" date="2019-11" db="EMBL/GenBank/DDBJ databases">
        <title>Genome sequences of 17 halophilic strains isolated from different environments.</title>
        <authorList>
            <person name="Furrow R.E."/>
        </authorList>
    </citation>
    <scope>NUCLEOTIDE SEQUENCE [LARGE SCALE GENOMIC DNA]</scope>
    <source>
        <strain evidence="2 3">22506_14_FS</strain>
    </source>
</reference>
<gene>
    <name evidence="2" type="ORF">GLW07_16175</name>
</gene>
<evidence type="ECO:0000256" key="1">
    <source>
        <dbReference type="SAM" id="SignalP"/>
    </source>
</evidence>
<evidence type="ECO:0000313" key="2">
    <source>
        <dbReference type="EMBL" id="MYL64897.1"/>
    </source>
</evidence>